<dbReference type="Pfam" id="PF00005">
    <property type="entry name" value="ABC_tran"/>
    <property type="match status" value="1"/>
</dbReference>
<dbReference type="Gene3D" id="3.40.50.300">
    <property type="entry name" value="P-loop containing nucleotide triphosphate hydrolases"/>
    <property type="match status" value="2"/>
</dbReference>
<keyword evidence="1" id="KW-0547">Nucleotide-binding</keyword>
<evidence type="ECO:0000313" key="4">
    <source>
        <dbReference type="EMBL" id="MFD2832937.1"/>
    </source>
</evidence>
<dbReference type="SUPFAM" id="SSF52540">
    <property type="entry name" value="P-loop containing nucleoside triphosphate hydrolases"/>
    <property type="match status" value="2"/>
</dbReference>
<accession>A0ABW5X3H8</accession>
<dbReference type="PANTHER" id="PTHR43158:SF2">
    <property type="entry name" value="SKFA PEPTIDE EXPORT ATP-BINDING PROTEIN SKFE"/>
    <property type="match status" value="1"/>
</dbReference>
<dbReference type="InterPro" id="IPR027417">
    <property type="entry name" value="P-loop_NTPase"/>
</dbReference>
<evidence type="ECO:0000259" key="3">
    <source>
        <dbReference type="PROSITE" id="PS50893"/>
    </source>
</evidence>
<keyword evidence="2 4" id="KW-0067">ATP-binding</keyword>
<proteinExistence type="predicted"/>
<reference evidence="5" key="1">
    <citation type="journal article" date="2019" name="Int. J. Syst. Evol. Microbiol.">
        <title>The Global Catalogue of Microorganisms (GCM) 10K type strain sequencing project: providing services to taxonomists for standard genome sequencing and annotation.</title>
        <authorList>
            <consortium name="The Broad Institute Genomics Platform"/>
            <consortium name="The Broad Institute Genome Sequencing Center for Infectious Disease"/>
            <person name="Wu L."/>
            <person name="Ma J."/>
        </authorList>
    </citation>
    <scope>NUCLEOTIDE SEQUENCE [LARGE SCALE GENOMIC DNA]</scope>
    <source>
        <strain evidence="5">KCTC 52925</strain>
    </source>
</reference>
<dbReference type="GO" id="GO:0005524">
    <property type="term" value="F:ATP binding"/>
    <property type="evidence" value="ECO:0007669"/>
    <property type="project" value="UniProtKB-KW"/>
</dbReference>
<gene>
    <name evidence="4" type="ORF">ACFSYS_06520</name>
</gene>
<dbReference type="InterPro" id="IPR003593">
    <property type="entry name" value="AAA+_ATPase"/>
</dbReference>
<name>A0ABW5X3H8_9FLAO</name>
<keyword evidence="5" id="KW-1185">Reference proteome</keyword>
<protein>
    <submittedName>
        <fullName evidence="4">ATP-binding cassette domain-containing protein</fullName>
    </submittedName>
</protein>
<dbReference type="Proteomes" id="UP001597438">
    <property type="component" value="Unassembled WGS sequence"/>
</dbReference>
<dbReference type="InterPro" id="IPR003439">
    <property type="entry name" value="ABC_transporter-like_ATP-bd"/>
</dbReference>
<sequence length="412" mass="46580">MARNKYRHFAVSIENNAEKAFFNQIKKGNFPGELACFRNKKIGIFSEEVLKEYIEEDYKHGRSQLSQDRSIRTFSTGERRKALLEHLINQQIEVLLLVNPFDALDIPSGEFLQKHLVQLSEDISIIQLIKRKEDLLPFIDEVLLIGKNQVYARVTAGDFKKDGRQVFEKDVSIPPPLKKYDSIPEELVKLKGVSVFYEDRPILKNINWTVKKGEFWQLSGPNGSGKTTILSMIYGDNPKAYGQDLYLFGNKKGSGETVWEIKDKIGYFSPALTEMFQGNHSLENMLISGMLDSIGLYAMPKKSQISLAEKWLKVLGFPEKANILFSKASALEQRLVLIGRAMIKHPPLLILDEPTTGLNDEAAALLVELINKIASESETAVIYVSHRKESGLNPQFIFQLTKRQEGSTGGKV</sequence>
<organism evidence="4 5">
    <name type="scientific">Christiangramia antarctica</name>
    <dbReference type="NCBI Taxonomy" id="2058158"/>
    <lineage>
        <taxon>Bacteria</taxon>
        <taxon>Pseudomonadati</taxon>
        <taxon>Bacteroidota</taxon>
        <taxon>Flavobacteriia</taxon>
        <taxon>Flavobacteriales</taxon>
        <taxon>Flavobacteriaceae</taxon>
        <taxon>Christiangramia</taxon>
    </lineage>
</organism>
<dbReference type="RefSeq" id="WP_251742645.1">
    <property type="nucleotide sequence ID" value="NZ_JBHUOJ010000010.1"/>
</dbReference>
<feature type="domain" description="ABC transporter" evidence="3">
    <location>
        <begin position="188"/>
        <end position="412"/>
    </location>
</feature>
<evidence type="ECO:0000313" key="5">
    <source>
        <dbReference type="Proteomes" id="UP001597438"/>
    </source>
</evidence>
<evidence type="ECO:0000256" key="1">
    <source>
        <dbReference type="ARBA" id="ARBA00022741"/>
    </source>
</evidence>
<evidence type="ECO:0000256" key="2">
    <source>
        <dbReference type="ARBA" id="ARBA00022840"/>
    </source>
</evidence>
<dbReference type="EMBL" id="JBHUOJ010000010">
    <property type="protein sequence ID" value="MFD2832937.1"/>
    <property type="molecule type" value="Genomic_DNA"/>
</dbReference>
<dbReference type="PANTHER" id="PTHR43158">
    <property type="entry name" value="SKFA PEPTIDE EXPORT ATP-BINDING PROTEIN SKFE"/>
    <property type="match status" value="1"/>
</dbReference>
<dbReference type="PROSITE" id="PS50893">
    <property type="entry name" value="ABC_TRANSPORTER_2"/>
    <property type="match status" value="1"/>
</dbReference>
<comment type="caution">
    <text evidence="4">The sequence shown here is derived from an EMBL/GenBank/DDBJ whole genome shotgun (WGS) entry which is preliminary data.</text>
</comment>
<dbReference type="SMART" id="SM00382">
    <property type="entry name" value="AAA"/>
    <property type="match status" value="1"/>
</dbReference>